<dbReference type="CDD" id="cd03784">
    <property type="entry name" value="GT1_Gtf-like"/>
    <property type="match status" value="1"/>
</dbReference>
<reference evidence="6" key="2">
    <citation type="submission" date="2025-08" db="UniProtKB">
        <authorList>
            <consortium name="RefSeq"/>
        </authorList>
    </citation>
    <scope>IDENTIFICATION</scope>
    <source>
        <tissue evidence="6">Etiolated seedlings</tissue>
    </source>
</reference>
<dbReference type="AlphaFoldDB" id="A0A1S2YUU1"/>
<evidence type="ECO:0000256" key="3">
    <source>
        <dbReference type="RuleBase" id="RU003718"/>
    </source>
</evidence>
<dbReference type="GeneID" id="101505727"/>
<dbReference type="Gene3D" id="3.40.50.2000">
    <property type="entry name" value="Glycogen Phosphorylase B"/>
    <property type="match status" value="2"/>
</dbReference>
<evidence type="ECO:0000256" key="4">
    <source>
        <dbReference type="RuleBase" id="RU362057"/>
    </source>
</evidence>
<dbReference type="RefSeq" id="XP_004510287.1">
    <property type="nucleotide sequence ID" value="XM_004510230.2"/>
</dbReference>
<evidence type="ECO:0000256" key="2">
    <source>
        <dbReference type="ARBA" id="ARBA00022679"/>
    </source>
</evidence>
<dbReference type="InterPro" id="IPR035595">
    <property type="entry name" value="UDP_glycos_trans_CS"/>
</dbReference>
<evidence type="ECO:0000313" key="6">
    <source>
        <dbReference type="RefSeq" id="XP_004510287.1"/>
    </source>
</evidence>
<dbReference type="SUPFAM" id="SSF53756">
    <property type="entry name" value="UDP-Glycosyltransferase/glycogen phosphorylase"/>
    <property type="match status" value="1"/>
</dbReference>
<dbReference type="STRING" id="3827.A0A1S2YUU1"/>
<dbReference type="Pfam" id="PF00201">
    <property type="entry name" value="UDPGT"/>
    <property type="match status" value="1"/>
</dbReference>
<keyword evidence="2 3" id="KW-0808">Transferase</keyword>
<dbReference type="GO" id="GO:0008194">
    <property type="term" value="F:UDP-glycosyltransferase activity"/>
    <property type="evidence" value="ECO:0007669"/>
    <property type="project" value="InterPro"/>
</dbReference>
<protein>
    <recommendedName>
        <fullName evidence="4">Glycosyltransferase</fullName>
        <ecNumber evidence="4">2.4.1.-</ecNumber>
    </recommendedName>
</protein>
<dbReference type="FunFam" id="3.40.50.2000:FF:000060">
    <property type="entry name" value="Glycosyltransferase"/>
    <property type="match status" value="1"/>
</dbReference>
<dbReference type="PROSITE" id="PS00375">
    <property type="entry name" value="UDPGT"/>
    <property type="match status" value="1"/>
</dbReference>
<dbReference type="PANTHER" id="PTHR48045">
    <property type="entry name" value="UDP-GLYCOSYLTRANSFERASE 72B1"/>
    <property type="match status" value="1"/>
</dbReference>
<reference evidence="5" key="1">
    <citation type="journal article" date="2013" name="Nat. Biotechnol.">
        <title>Draft genome sequence of chickpea (Cicer arietinum) provides a resource for trait improvement.</title>
        <authorList>
            <person name="Varshney R.K."/>
            <person name="Song C."/>
            <person name="Saxena R.K."/>
            <person name="Azam S."/>
            <person name="Yu S."/>
            <person name="Sharpe A.G."/>
            <person name="Cannon S."/>
            <person name="Baek J."/>
            <person name="Rosen B.D."/>
            <person name="Tar'an B."/>
            <person name="Millan T."/>
            <person name="Zhang X."/>
            <person name="Ramsay L.D."/>
            <person name="Iwata A."/>
            <person name="Wang Y."/>
            <person name="Nelson W."/>
            <person name="Farmer A.D."/>
            <person name="Gaur P.M."/>
            <person name="Soderlund C."/>
            <person name="Penmetsa R.V."/>
            <person name="Xu C."/>
            <person name="Bharti A.K."/>
            <person name="He W."/>
            <person name="Winter P."/>
            <person name="Zhao S."/>
            <person name="Hane J.K."/>
            <person name="Carrasquilla-Garcia N."/>
            <person name="Condie J.A."/>
            <person name="Upadhyaya H.D."/>
            <person name="Luo M.C."/>
            <person name="Thudi M."/>
            <person name="Gowda C.L."/>
            <person name="Singh N.P."/>
            <person name="Lichtenzveig J."/>
            <person name="Gali K.K."/>
            <person name="Rubio J."/>
            <person name="Nadarajan N."/>
            <person name="Dolezel J."/>
            <person name="Bansal K.C."/>
            <person name="Xu X."/>
            <person name="Edwards D."/>
            <person name="Zhang G."/>
            <person name="Kahl G."/>
            <person name="Gil J."/>
            <person name="Singh K.B."/>
            <person name="Datta S.K."/>
            <person name="Jackson S.A."/>
            <person name="Wang J."/>
            <person name="Cook D.R."/>
        </authorList>
    </citation>
    <scope>NUCLEOTIDE SEQUENCE [LARGE SCALE GENOMIC DNA]</scope>
    <source>
        <strain evidence="5">cv. CDC Frontier</strain>
    </source>
</reference>
<keyword evidence="5" id="KW-1185">Reference proteome</keyword>
<evidence type="ECO:0000313" key="5">
    <source>
        <dbReference type="Proteomes" id="UP000087171"/>
    </source>
</evidence>
<dbReference type="EC" id="2.4.1.-" evidence="4"/>
<dbReference type="OrthoDB" id="5835829at2759"/>
<name>A0A1S2YUU1_CICAR</name>
<keyword evidence="3" id="KW-0328">Glycosyltransferase</keyword>
<organism evidence="5 6">
    <name type="scientific">Cicer arietinum</name>
    <name type="common">Chickpea</name>
    <name type="synonym">Garbanzo</name>
    <dbReference type="NCBI Taxonomy" id="3827"/>
    <lineage>
        <taxon>Eukaryota</taxon>
        <taxon>Viridiplantae</taxon>
        <taxon>Streptophyta</taxon>
        <taxon>Embryophyta</taxon>
        <taxon>Tracheophyta</taxon>
        <taxon>Spermatophyta</taxon>
        <taxon>Magnoliopsida</taxon>
        <taxon>eudicotyledons</taxon>
        <taxon>Gunneridae</taxon>
        <taxon>Pentapetalae</taxon>
        <taxon>rosids</taxon>
        <taxon>fabids</taxon>
        <taxon>Fabales</taxon>
        <taxon>Fabaceae</taxon>
        <taxon>Papilionoideae</taxon>
        <taxon>50 kb inversion clade</taxon>
        <taxon>NPAAA clade</taxon>
        <taxon>Hologalegina</taxon>
        <taxon>IRL clade</taxon>
        <taxon>Cicereae</taxon>
        <taxon>Cicer</taxon>
    </lineage>
</organism>
<dbReference type="Proteomes" id="UP000087171">
    <property type="component" value="Chromosome Ca7"/>
</dbReference>
<gene>
    <name evidence="6" type="primary">LOC101505727</name>
</gene>
<dbReference type="PANTHER" id="PTHR48045:SF6">
    <property type="entry name" value="UDP-GLUCOSYLTRANSFERASE FAMILY PROTEIN"/>
    <property type="match status" value="1"/>
</dbReference>
<proteinExistence type="inferred from homology"/>
<evidence type="ECO:0000256" key="1">
    <source>
        <dbReference type="ARBA" id="ARBA00009995"/>
    </source>
</evidence>
<dbReference type="eggNOG" id="KOG1192">
    <property type="taxonomic scope" value="Eukaryota"/>
</dbReference>
<sequence length="473" mass="52833">METSNHIVVTSIALFSHQSSIIEFCKRLIDINKQFHATCIFPTIDAPIPSTLKLLESLPSSINCIFLPPIKKQNLPQDVFSQTLQTFSHSMQSFRETLRLSSTSTKPLVAIIADPFASQAIEIAKEFNLLSFIYFPFSAMTTSLQLYLPTLHQQVSCEHKDHTHLIQIPGCIPIRSQDLPPEIFRDRISYELALQHCKMIPLADGVVFNSFLEMEESTVKNLQYNNNLLVYVVGPIIQTGSNSKNQSNGSVCVKWLDNQKPNSVLYVSFGSGGTLSQQQLNELAFGLELSGQKFLWVVREPSKSSNVDYQSVENVDDDDDIFKYLPNGFLERTKDQGLVVPLWVPQTQILSHSSTGGFLTHCGWNSILESIFEGVPIITWPLFADQGVNDILLTEGLKVGLKVKFNEINGVAERDEIGKVIRDLMIGEERSEIQQRIYELKDAANGALAKDGSSIRALSHLGTQMKSKGINKV</sequence>
<dbReference type="InterPro" id="IPR002213">
    <property type="entry name" value="UDP_glucos_trans"/>
</dbReference>
<dbReference type="PaxDb" id="3827-XP_004510287.1"/>
<comment type="similarity">
    <text evidence="1 3">Belongs to the UDP-glycosyltransferase family.</text>
</comment>
<dbReference type="KEGG" id="cam:101505727"/>
<accession>A0A1S2YUU1</accession>